<evidence type="ECO:0000313" key="1">
    <source>
        <dbReference type="EMBL" id="GAA4909019.1"/>
    </source>
</evidence>
<gene>
    <name evidence="1" type="ORF">GCM10023313_10050</name>
</gene>
<keyword evidence="2" id="KW-1185">Reference proteome</keyword>
<proteinExistence type="predicted"/>
<sequence length="108" mass="11992">MKIIIQPRIILIVLCITLASMFTACKKDKNEKQAEGIVLNTGSPAADGCGWLILMNNTMYSPDNLPASFMQDSLRVKVRYNNLSTRFSCGMIANNGFPQVHINNISKK</sequence>
<dbReference type="RefSeq" id="WP_345329848.1">
    <property type="nucleotide sequence ID" value="NZ_BAABJI010000001.1"/>
</dbReference>
<evidence type="ECO:0000313" key="2">
    <source>
        <dbReference type="Proteomes" id="UP001501436"/>
    </source>
</evidence>
<name>A0ABP9FNE0_9SPHI</name>
<protein>
    <recommendedName>
        <fullName evidence="3">Lipoprotein</fullName>
    </recommendedName>
</protein>
<reference evidence="2" key="1">
    <citation type="journal article" date="2019" name="Int. J. Syst. Evol. Microbiol.">
        <title>The Global Catalogue of Microorganisms (GCM) 10K type strain sequencing project: providing services to taxonomists for standard genome sequencing and annotation.</title>
        <authorList>
            <consortium name="The Broad Institute Genomics Platform"/>
            <consortium name="The Broad Institute Genome Sequencing Center for Infectious Disease"/>
            <person name="Wu L."/>
            <person name="Ma J."/>
        </authorList>
    </citation>
    <scope>NUCLEOTIDE SEQUENCE [LARGE SCALE GENOMIC DNA]</scope>
    <source>
        <strain evidence="2">JCM 18283</strain>
    </source>
</reference>
<evidence type="ECO:0008006" key="3">
    <source>
        <dbReference type="Google" id="ProtNLM"/>
    </source>
</evidence>
<accession>A0ABP9FNE0</accession>
<comment type="caution">
    <text evidence="1">The sequence shown here is derived from an EMBL/GenBank/DDBJ whole genome shotgun (WGS) entry which is preliminary data.</text>
</comment>
<dbReference type="Proteomes" id="UP001501436">
    <property type="component" value="Unassembled WGS sequence"/>
</dbReference>
<dbReference type="EMBL" id="BAABJI010000001">
    <property type="protein sequence ID" value="GAA4909019.1"/>
    <property type="molecule type" value="Genomic_DNA"/>
</dbReference>
<organism evidence="1 2">
    <name type="scientific">Mucilaginibacter defluvii</name>
    <dbReference type="NCBI Taxonomy" id="1196019"/>
    <lineage>
        <taxon>Bacteria</taxon>
        <taxon>Pseudomonadati</taxon>
        <taxon>Bacteroidota</taxon>
        <taxon>Sphingobacteriia</taxon>
        <taxon>Sphingobacteriales</taxon>
        <taxon>Sphingobacteriaceae</taxon>
        <taxon>Mucilaginibacter</taxon>
    </lineage>
</organism>
<dbReference type="PROSITE" id="PS51257">
    <property type="entry name" value="PROKAR_LIPOPROTEIN"/>
    <property type="match status" value="1"/>
</dbReference>